<feature type="domain" description="DUF1985" evidence="2">
    <location>
        <begin position="83"/>
        <end position="223"/>
    </location>
</feature>
<proteinExistence type="predicted"/>
<evidence type="ECO:0000313" key="3">
    <source>
        <dbReference type="EMBL" id="EOA37657.1"/>
    </source>
</evidence>
<feature type="region of interest" description="Disordered" evidence="1">
    <location>
        <begin position="633"/>
        <end position="681"/>
    </location>
</feature>
<organism evidence="3 4">
    <name type="scientific">Capsella rubella</name>
    <dbReference type="NCBI Taxonomy" id="81985"/>
    <lineage>
        <taxon>Eukaryota</taxon>
        <taxon>Viridiplantae</taxon>
        <taxon>Streptophyta</taxon>
        <taxon>Embryophyta</taxon>
        <taxon>Tracheophyta</taxon>
        <taxon>Spermatophyta</taxon>
        <taxon>Magnoliopsida</taxon>
        <taxon>eudicotyledons</taxon>
        <taxon>Gunneridae</taxon>
        <taxon>Pentapetalae</taxon>
        <taxon>rosids</taxon>
        <taxon>malvids</taxon>
        <taxon>Brassicales</taxon>
        <taxon>Brassicaceae</taxon>
        <taxon>Camelineae</taxon>
        <taxon>Capsella</taxon>
    </lineage>
</organism>
<sequence length="681" mass="77753">MQITLRIPPSEWDPRLPHRIFATNRYPDARLNVYSKPDILTVIYKVLKGTQEFDTILDSPLRSLFKLRVSECSISCKLVHALLCRQLVSKRKYELWTVFGGQPLRFSLMEFGAVTGLDCSEFPEDYDPDYQHFPAPGEQCYWDNLIGDDRKATLADVSKVFEDPKVDDLQKKLRLALLLIVDGVLIASSQTHRPTFKFVEMLADVDSFLTFPWGRESFLKTISAMMPGKKILTKPASKKLRKTFRLNGFPLSLQLLAYRNISGLLDKIPGSNDPRTFLEWDSVGIPKNSLQLTDVHQFERSPELTISNYIHVDPPEEGWGEFDDEVKDRKVSYLMSLIEERHVFKSSEWPGGDSSLPLIVIPEKPRDVIHRRHIVSRRRKTSQRFRSRQSTTSKHKDKPVTPMDNQSNIEDPLQNDLRYWFEAQLTSIRSSFDARLNKLESKNKKLIGKLNSMLSRGIWKPRHRRQLHIFKKPSPPPNKEGVCDNAHMSVPKTVNSELHETTLDTGSPEDILDGGHDWSKYSTNGDQDAKFLSQLPVHAEDIQQEDAQGAKALQVYAEDIHSVNIQEDDVQAHAIQAQDDHQHGDQAEGDQAAKPLPVEAEDIHPEDNHAEDYQEAHLSQYFFIHPHSGDIQEDDVQAHAIQAQDDHQQGDQAEGDQAAKPLPVEAEDIHPEDNQAEDYQV</sequence>
<reference evidence="4" key="1">
    <citation type="journal article" date="2013" name="Nat. Genet.">
        <title>The Capsella rubella genome and the genomic consequences of rapid mating system evolution.</title>
        <authorList>
            <person name="Slotte T."/>
            <person name="Hazzouri K.M."/>
            <person name="Agren J.A."/>
            <person name="Koenig D."/>
            <person name="Maumus F."/>
            <person name="Guo Y.L."/>
            <person name="Steige K."/>
            <person name="Platts A.E."/>
            <person name="Escobar J.S."/>
            <person name="Newman L.K."/>
            <person name="Wang W."/>
            <person name="Mandakova T."/>
            <person name="Vello E."/>
            <person name="Smith L.M."/>
            <person name="Henz S.R."/>
            <person name="Steffen J."/>
            <person name="Takuno S."/>
            <person name="Brandvain Y."/>
            <person name="Coop G."/>
            <person name="Andolfatto P."/>
            <person name="Hu T.T."/>
            <person name="Blanchette M."/>
            <person name="Clark R.M."/>
            <person name="Quesneville H."/>
            <person name="Nordborg M."/>
            <person name="Gaut B.S."/>
            <person name="Lysak M.A."/>
            <person name="Jenkins J."/>
            <person name="Grimwood J."/>
            <person name="Chapman J."/>
            <person name="Prochnik S."/>
            <person name="Shu S."/>
            <person name="Rokhsar D."/>
            <person name="Schmutz J."/>
            <person name="Weigel D."/>
            <person name="Wright S.I."/>
        </authorList>
    </citation>
    <scope>NUCLEOTIDE SEQUENCE [LARGE SCALE GENOMIC DNA]</scope>
    <source>
        <strain evidence="4">cv. Monte Gargano</strain>
    </source>
</reference>
<feature type="compositionally biased region" description="Low complexity" evidence="1">
    <location>
        <begin position="650"/>
        <end position="659"/>
    </location>
</feature>
<protein>
    <recommendedName>
        <fullName evidence="2">DUF1985 domain-containing protein</fullName>
    </recommendedName>
</protein>
<dbReference type="AlphaFoldDB" id="R0GNY8"/>
<accession>R0GNY8</accession>
<dbReference type="InterPro" id="IPR015410">
    <property type="entry name" value="DUF1985"/>
</dbReference>
<dbReference type="Proteomes" id="UP000029121">
    <property type="component" value="Unassembled WGS sequence"/>
</dbReference>
<evidence type="ECO:0000256" key="1">
    <source>
        <dbReference type="SAM" id="MobiDB-lite"/>
    </source>
</evidence>
<feature type="region of interest" description="Disordered" evidence="1">
    <location>
        <begin position="375"/>
        <end position="409"/>
    </location>
</feature>
<evidence type="ECO:0000313" key="4">
    <source>
        <dbReference type="Proteomes" id="UP000029121"/>
    </source>
</evidence>
<name>R0GNY8_9BRAS</name>
<dbReference type="Pfam" id="PF09331">
    <property type="entry name" value="DUF1985"/>
    <property type="match status" value="1"/>
</dbReference>
<gene>
    <name evidence="3" type="ORF">CARUB_v10012217mg</name>
</gene>
<dbReference type="PANTHER" id="PTHR48449">
    <property type="entry name" value="DUF1985 DOMAIN-CONTAINING PROTEIN"/>
    <property type="match status" value="1"/>
</dbReference>
<keyword evidence="4" id="KW-1185">Reference proteome</keyword>
<dbReference type="PANTHER" id="PTHR48449:SF1">
    <property type="entry name" value="DUF1985 DOMAIN-CONTAINING PROTEIN"/>
    <property type="match status" value="1"/>
</dbReference>
<evidence type="ECO:0000259" key="2">
    <source>
        <dbReference type="Pfam" id="PF09331"/>
    </source>
</evidence>
<feature type="compositionally biased region" description="Basic residues" evidence="1">
    <location>
        <begin position="375"/>
        <end position="397"/>
    </location>
</feature>
<dbReference type="EMBL" id="KB870805">
    <property type="protein sequence ID" value="EOA37657.1"/>
    <property type="molecule type" value="Genomic_DNA"/>
</dbReference>
<dbReference type="eggNOG" id="ENOG502S6E9">
    <property type="taxonomic scope" value="Eukaryota"/>
</dbReference>